<evidence type="ECO:0000313" key="1">
    <source>
        <dbReference type="EMBL" id="MBA4493915.1"/>
    </source>
</evidence>
<comment type="caution">
    <text evidence="1">The sequence shown here is derived from an EMBL/GenBank/DDBJ whole genome shotgun (WGS) entry which is preliminary data.</text>
</comment>
<gene>
    <name evidence="1" type="ORF">H1191_06300</name>
</gene>
<keyword evidence="2" id="KW-1185">Reference proteome</keyword>
<reference evidence="1 2" key="1">
    <citation type="submission" date="2020-07" db="EMBL/GenBank/DDBJ databases">
        <authorList>
            <person name="Feng H."/>
        </authorList>
    </citation>
    <scope>NUCLEOTIDE SEQUENCE [LARGE SCALE GENOMIC DNA]</scope>
    <source>
        <strain evidence="2">s-10</strain>
    </source>
</reference>
<sequence>MSSIDDVKTATLEVNEQLGYELKPNKQPATKEDIQQLLAELKNIKTSSSNSSKSMNNSIFKELNMHTYEGNQNEPPEFIE</sequence>
<dbReference type="AlphaFoldDB" id="A0A7W1WPY6"/>
<name>A0A7W1WPY6_9BACL</name>
<accession>A0A7W1WPY6</accession>
<organism evidence="1 2">
    <name type="scientific">Paenactinomyces guangxiensis</name>
    <dbReference type="NCBI Taxonomy" id="1490290"/>
    <lineage>
        <taxon>Bacteria</taxon>
        <taxon>Bacillati</taxon>
        <taxon>Bacillota</taxon>
        <taxon>Bacilli</taxon>
        <taxon>Bacillales</taxon>
        <taxon>Thermoactinomycetaceae</taxon>
        <taxon>Paenactinomyces</taxon>
    </lineage>
</organism>
<dbReference type="Proteomes" id="UP000535491">
    <property type="component" value="Unassembled WGS sequence"/>
</dbReference>
<proteinExistence type="predicted"/>
<evidence type="ECO:0000313" key="2">
    <source>
        <dbReference type="Proteomes" id="UP000535491"/>
    </source>
</evidence>
<dbReference type="EMBL" id="JACEIQ010000004">
    <property type="protein sequence ID" value="MBA4493915.1"/>
    <property type="molecule type" value="Genomic_DNA"/>
</dbReference>
<protein>
    <submittedName>
        <fullName evidence="1">Uncharacterized protein</fullName>
    </submittedName>
</protein>